<dbReference type="GO" id="GO:0006914">
    <property type="term" value="P:autophagy"/>
    <property type="evidence" value="ECO:0007669"/>
    <property type="project" value="TreeGrafter"/>
</dbReference>
<dbReference type="OrthoDB" id="8169718at2759"/>
<keyword evidence="2" id="KW-0732">Signal</keyword>
<dbReference type="Pfam" id="PF10366">
    <property type="entry name" value="Vps39_1"/>
    <property type="match status" value="1"/>
</dbReference>
<evidence type="ECO:0000259" key="3">
    <source>
        <dbReference type="Pfam" id="PF10366"/>
    </source>
</evidence>
<organism evidence="4 5">
    <name type="scientific">Frankliniella occidentalis</name>
    <name type="common">Western flower thrips</name>
    <name type="synonym">Euthrips occidentalis</name>
    <dbReference type="NCBI Taxonomy" id="133901"/>
    <lineage>
        <taxon>Eukaryota</taxon>
        <taxon>Metazoa</taxon>
        <taxon>Ecdysozoa</taxon>
        <taxon>Arthropoda</taxon>
        <taxon>Hexapoda</taxon>
        <taxon>Insecta</taxon>
        <taxon>Pterygota</taxon>
        <taxon>Neoptera</taxon>
        <taxon>Paraneoptera</taxon>
        <taxon>Thysanoptera</taxon>
        <taxon>Terebrantia</taxon>
        <taxon>Thripoidea</taxon>
        <taxon>Thripidae</taxon>
        <taxon>Frankliniella</taxon>
    </lineage>
</organism>
<protein>
    <submittedName>
        <fullName evidence="5">Transforming growth factor-beta receptor-associated protein 1</fullName>
    </submittedName>
</protein>
<gene>
    <name evidence="5" type="primary">LOC113211998</name>
</gene>
<evidence type="ECO:0000256" key="2">
    <source>
        <dbReference type="SAM" id="SignalP"/>
    </source>
</evidence>
<evidence type="ECO:0000313" key="5">
    <source>
        <dbReference type="RefSeq" id="XP_052131326.1"/>
    </source>
</evidence>
<dbReference type="GeneID" id="113211998"/>
<feature type="domain" description="Vacuolar sorting protein 39/Transforming growth factor beta receptor-associated" evidence="3">
    <location>
        <begin position="199"/>
        <end position="302"/>
    </location>
</feature>
<dbReference type="RefSeq" id="XP_052131326.1">
    <property type="nucleotide sequence ID" value="XM_052275366.1"/>
</dbReference>
<keyword evidence="1" id="KW-1133">Transmembrane helix</keyword>
<sequence>MFGLSSQFYLSDSFIIVFFFFCCIVDQQQKQAIPFLGGQIIGNYDGHIYVCSQTSLNALVPVPWEKQVEALLVDEHVDEALSLLEKVGHPGRQSGQIDPLKRRCKQQAACIYFSRSDLEIALDLFLDLEIDERELISIFPGIMPSATAFARTVPPLHCIADVNQLSHGDDKKIIQAKQFLLHFLQMAHDSSKSLHCMEIDTALLKLYAELGQSKELETLLESQLFNGDFQSCLAGLKDRGLHHAQALLLLNHGKRSEALSLWCQMISGELNDSNFKGIIFFAQVLKKIGDAEILWQYADLVLDNNEVHGVELFIQKQTAKDTAPAMELDPHTVANYLQRYPKALILYLEYLINEKGIEEEKFHTQLAVQYIDVISKLKSQSTENEPDLNENILRLRRFLQKSNQYRAKFLLPKVRDVGLDQEVAVLYGKVSIITQLFSSIFKHICFVLLYFIFFLCFFHPKIDGRS</sequence>
<dbReference type="InterPro" id="IPR032914">
    <property type="entry name" value="Vam6/VPS39/TRAP1"/>
</dbReference>
<feature type="signal peptide" evidence="2">
    <location>
        <begin position="1"/>
        <end position="27"/>
    </location>
</feature>
<keyword evidence="1" id="KW-0472">Membrane</keyword>
<evidence type="ECO:0000313" key="4">
    <source>
        <dbReference type="Proteomes" id="UP000504606"/>
    </source>
</evidence>
<accession>A0A9C6X8R9</accession>
<dbReference type="PANTHER" id="PTHR12894">
    <property type="entry name" value="CNH DOMAIN CONTAINING"/>
    <property type="match status" value="1"/>
</dbReference>
<evidence type="ECO:0000256" key="1">
    <source>
        <dbReference type="SAM" id="Phobius"/>
    </source>
</evidence>
<reference evidence="5" key="1">
    <citation type="submission" date="2025-08" db="UniProtKB">
        <authorList>
            <consortium name="RefSeq"/>
        </authorList>
    </citation>
    <scope>IDENTIFICATION</scope>
    <source>
        <tissue evidence="5">Whole organism</tissue>
    </source>
</reference>
<keyword evidence="1" id="KW-0812">Transmembrane</keyword>
<dbReference type="PANTHER" id="PTHR12894:SF27">
    <property type="entry name" value="TRANSFORMING GROWTH FACTOR-BETA RECEPTOR-ASSOCIATED PROTEIN 1"/>
    <property type="match status" value="1"/>
</dbReference>
<proteinExistence type="predicted"/>
<name>A0A9C6X8R9_FRAOC</name>
<dbReference type="InterPro" id="IPR019452">
    <property type="entry name" value="VPS39/TGF_beta_rcpt-assoc_1"/>
</dbReference>
<dbReference type="GO" id="GO:0034058">
    <property type="term" value="P:endosomal vesicle fusion"/>
    <property type="evidence" value="ECO:0007669"/>
    <property type="project" value="TreeGrafter"/>
</dbReference>
<feature type="chain" id="PRO_5039437355" evidence="2">
    <location>
        <begin position="28"/>
        <end position="466"/>
    </location>
</feature>
<dbReference type="AlphaFoldDB" id="A0A9C6X8R9"/>
<dbReference type="GO" id="GO:0005737">
    <property type="term" value="C:cytoplasm"/>
    <property type="evidence" value="ECO:0007669"/>
    <property type="project" value="TreeGrafter"/>
</dbReference>
<keyword evidence="5" id="KW-0675">Receptor</keyword>
<dbReference type="GO" id="GO:0016020">
    <property type="term" value="C:membrane"/>
    <property type="evidence" value="ECO:0007669"/>
    <property type="project" value="TreeGrafter"/>
</dbReference>
<keyword evidence="4" id="KW-1185">Reference proteome</keyword>
<feature type="transmembrane region" description="Helical" evidence="1">
    <location>
        <begin position="440"/>
        <end position="460"/>
    </location>
</feature>
<dbReference type="Proteomes" id="UP000504606">
    <property type="component" value="Unplaced"/>
</dbReference>
<dbReference type="KEGG" id="foc:113211998"/>